<keyword evidence="2" id="KW-0472">Membrane</keyword>
<evidence type="ECO:0000313" key="3">
    <source>
        <dbReference type="EMBL" id="CAH0379861.1"/>
    </source>
</evidence>
<dbReference type="Proteomes" id="UP000789595">
    <property type="component" value="Unassembled WGS sequence"/>
</dbReference>
<feature type="region of interest" description="Disordered" evidence="1">
    <location>
        <begin position="109"/>
        <end position="223"/>
    </location>
</feature>
<feature type="region of interest" description="Disordered" evidence="1">
    <location>
        <begin position="695"/>
        <end position="733"/>
    </location>
</feature>
<name>A0A8J2X3Q7_9STRA</name>
<feature type="transmembrane region" description="Helical" evidence="2">
    <location>
        <begin position="337"/>
        <end position="357"/>
    </location>
</feature>
<protein>
    <submittedName>
        <fullName evidence="3">Uncharacterized protein</fullName>
    </submittedName>
</protein>
<accession>A0A8J2X3Q7</accession>
<gene>
    <name evidence="3" type="ORF">PECAL_6P15000</name>
</gene>
<dbReference type="PANTHER" id="PTHR48125">
    <property type="entry name" value="LP07818P1"/>
    <property type="match status" value="1"/>
</dbReference>
<evidence type="ECO:0000256" key="2">
    <source>
        <dbReference type="SAM" id="Phobius"/>
    </source>
</evidence>
<dbReference type="PANTHER" id="PTHR48125:SF12">
    <property type="entry name" value="AT HOOK TRANSCRIPTION FACTOR FAMILY-RELATED"/>
    <property type="match status" value="1"/>
</dbReference>
<evidence type="ECO:0000313" key="4">
    <source>
        <dbReference type="Proteomes" id="UP000789595"/>
    </source>
</evidence>
<sequence>MDDASAGGEEDQNWAACDLCGSWRKTNHSVDKAHSFSCASIGRDCSEPCDGCRQHECVCSSDDEALSDGAARGGSEYFVSDDNLRVMSAHGVATDGDGASVASECPSLVSELTELSDDSSSEFGDPDESDSSDSSDEDDEPPDDDRSRCSHRCPRPPPPPPPPPPPNPPDPPRPDDPMPPAPAALPPREKRGVASEVSPEFAADKNTIGVTEDEGVPGGSDQRNFFTGFKAPGPACFSANLADRLKKLVEGATPAPMTVGGGTVASLTALGHAAFEKNFGHPSRRAANARRTVELIKRDGGNGFSFRRACEYVPQAAKHLQGLGTHRDVRKWARDYYQMRAVVATAAGTIVFTVVEFDERGKPMRNSRVYGFFSLTVAAAVVYVLDPMLAGQEPFDFVTKTDGRKVALGVTHTVLGGLGERCVSIITWTIAKNAALAAAEIWAAEKAALVGRWAAIAAMTAAVPPGVPVPEQGPIVVAPTLEQSAERRRQAAKDLRHQRRVAKLTDAWREANVVRLADADPSTRDADLRAHLDAERKRARARRRVRRAADLTDAWREANADRLAGMDSATRDAELRDALAAADAVRKALKRNSNRENSRRRMAKLTDAWRKANADRLPGMSEATRKAELRAFLKDAQQAAREANLTAAFLLANLDRFAEADDATIEKELRAHLDAAAEERRLHHNAYQNAWRAADPEGTRAQNRKDQKAYRERQGKDAMNARQRKRRKTDAGKLKEAANTWYNTYSRRFGKDLANWDEPHLRTYKERLDAAYPGGPGEGFASTDSRYAGLRARYEKLELLLVELDRRRLCRRR</sequence>
<dbReference type="EMBL" id="CAKKNE010000006">
    <property type="protein sequence ID" value="CAH0379861.1"/>
    <property type="molecule type" value="Genomic_DNA"/>
</dbReference>
<keyword evidence="2" id="KW-1133">Transmembrane helix</keyword>
<keyword evidence="4" id="KW-1185">Reference proteome</keyword>
<feature type="compositionally biased region" description="Acidic residues" evidence="1">
    <location>
        <begin position="114"/>
        <end position="143"/>
    </location>
</feature>
<organism evidence="3 4">
    <name type="scientific">Pelagomonas calceolata</name>
    <dbReference type="NCBI Taxonomy" id="35677"/>
    <lineage>
        <taxon>Eukaryota</taxon>
        <taxon>Sar</taxon>
        <taxon>Stramenopiles</taxon>
        <taxon>Ochrophyta</taxon>
        <taxon>Pelagophyceae</taxon>
        <taxon>Pelagomonadales</taxon>
        <taxon>Pelagomonadaceae</taxon>
        <taxon>Pelagomonas</taxon>
    </lineage>
</organism>
<feature type="transmembrane region" description="Helical" evidence="2">
    <location>
        <begin position="369"/>
        <end position="385"/>
    </location>
</feature>
<feature type="compositionally biased region" description="Basic and acidic residues" evidence="1">
    <location>
        <begin position="695"/>
        <end position="716"/>
    </location>
</feature>
<comment type="caution">
    <text evidence="3">The sequence shown here is derived from an EMBL/GenBank/DDBJ whole genome shotgun (WGS) entry which is preliminary data.</text>
</comment>
<reference evidence="3" key="1">
    <citation type="submission" date="2021-11" db="EMBL/GenBank/DDBJ databases">
        <authorList>
            <consortium name="Genoscope - CEA"/>
            <person name="William W."/>
        </authorList>
    </citation>
    <scope>NUCLEOTIDE SEQUENCE</scope>
</reference>
<dbReference type="AlphaFoldDB" id="A0A8J2X3Q7"/>
<feature type="compositionally biased region" description="Pro residues" evidence="1">
    <location>
        <begin position="155"/>
        <end position="185"/>
    </location>
</feature>
<evidence type="ECO:0000256" key="1">
    <source>
        <dbReference type="SAM" id="MobiDB-lite"/>
    </source>
</evidence>
<proteinExistence type="predicted"/>
<keyword evidence="2" id="KW-0812">Transmembrane</keyword>